<dbReference type="Proteomes" id="UP000191024">
    <property type="component" value="Chromosome H"/>
</dbReference>
<proteinExistence type="predicted"/>
<sequence>MPPKKPIRTSGGARFLDAIENFLKNPSNNTTSLCKTGIELLNAARDVVLRGEQLEVANNLDIFSPIIFSLPHTEFHLDLIAYLFAYCSVHSGLSKLAQVFAHRATNDPKVIEKLRSLCQGSETSYAPGFYTVIKILDQFPTIDAKIAGFLDMRLSHVLVNAWIPLWDYKASSTEPLAESFISRNVLFASTNDALLEFLIAAESRAVSQWRDLEDIKSKATHYFITVVATRTVEVARFVSAEFLQFASTHLTHCFHNDSVERAKTDVFLNLQVLMEIVDHKDINFCEESHLALLLNVSLQNLYRMCRDGKICAIHSALGKLGSTQSLPALILIAAYVIGKFIVSVGNTVLFAEPIAYGKTVRAVRDLSYGLPPFFEDVLPKHSPIPKSSFTFDKSKSTDQEKPLVSYSKITADLLDILRLLFLITKELLGEYGKLISFELPKRKNASQITSSLELKFQCTFLKLYFISTSVALVVSEQLTDQKSHATMIGEKQALIYSKVLELNSSDCVAAIFETFEGFALYQFVSFSKLVSSTDLLLQRKHIELIENLASKEESVKIVANCLTDELASNSFKKYIQLKNDGSAHFKPIYANLLKMEQPKVETKKIAIRSLELLIKRAYPEAEAREESQNKNSGLTTQKMEVSATNAQKNSFKFNANASSFIPNDSGPALIQRQIPETDSHEFLSQAQRQTLRPPNNNSNYRLPSNRNFATEPSHSNYQHVNYDQKFSKQIDPSNLWNNKQLGDQTQQHRSINSASVNTGKNYILSGFNWASNNSKPKSVHVDMFDNHS</sequence>
<dbReference type="InterPro" id="IPR054776">
    <property type="entry name" value="VIR1_yeast"/>
</dbReference>
<keyword evidence="3" id="KW-1185">Reference proteome</keyword>
<protein>
    <submittedName>
        <fullName evidence="2">LAMI_0H13740g1_1</fullName>
    </submittedName>
</protein>
<dbReference type="AlphaFoldDB" id="A0A1G4KHU7"/>
<dbReference type="Pfam" id="PF22575">
    <property type="entry name" value="Vir1p"/>
    <property type="match status" value="2"/>
</dbReference>
<organism evidence="2 3">
    <name type="scientific">Lachancea mirantina</name>
    <dbReference type="NCBI Taxonomy" id="1230905"/>
    <lineage>
        <taxon>Eukaryota</taxon>
        <taxon>Fungi</taxon>
        <taxon>Dikarya</taxon>
        <taxon>Ascomycota</taxon>
        <taxon>Saccharomycotina</taxon>
        <taxon>Saccharomycetes</taxon>
        <taxon>Saccharomycetales</taxon>
        <taxon>Saccharomycetaceae</taxon>
        <taxon>Lachancea</taxon>
    </lineage>
</organism>
<dbReference type="OrthoDB" id="4069217at2759"/>
<reference evidence="3" key="1">
    <citation type="submission" date="2016-03" db="EMBL/GenBank/DDBJ databases">
        <authorList>
            <person name="Devillers H."/>
        </authorList>
    </citation>
    <scope>NUCLEOTIDE SEQUENCE [LARGE SCALE GENOMIC DNA]</scope>
</reference>
<dbReference type="GO" id="GO:0045944">
    <property type="term" value="P:positive regulation of transcription by RNA polymerase II"/>
    <property type="evidence" value="ECO:0007669"/>
    <property type="project" value="InterPro"/>
</dbReference>
<evidence type="ECO:0000313" key="3">
    <source>
        <dbReference type="Proteomes" id="UP000191024"/>
    </source>
</evidence>
<feature type="compositionally biased region" description="Polar residues" evidence="1">
    <location>
        <begin position="682"/>
        <end position="700"/>
    </location>
</feature>
<evidence type="ECO:0000313" key="2">
    <source>
        <dbReference type="EMBL" id="SCV04141.1"/>
    </source>
</evidence>
<dbReference type="STRING" id="1230905.A0A1G4KHU7"/>
<dbReference type="EMBL" id="LT598468">
    <property type="protein sequence ID" value="SCV04141.1"/>
    <property type="molecule type" value="Genomic_DNA"/>
</dbReference>
<gene>
    <name evidence="2" type="ORF">LAMI_0H13740G</name>
</gene>
<feature type="region of interest" description="Disordered" evidence="1">
    <location>
        <begin position="681"/>
        <end position="700"/>
    </location>
</feature>
<feature type="region of interest" description="Disordered" evidence="1">
    <location>
        <begin position="621"/>
        <end position="641"/>
    </location>
</feature>
<name>A0A1G4KHU7_9SACH</name>
<dbReference type="GO" id="GO:0051321">
    <property type="term" value="P:meiotic cell cycle"/>
    <property type="evidence" value="ECO:0007669"/>
    <property type="project" value="InterPro"/>
</dbReference>
<feature type="compositionally biased region" description="Polar residues" evidence="1">
    <location>
        <begin position="629"/>
        <end position="641"/>
    </location>
</feature>
<evidence type="ECO:0000256" key="1">
    <source>
        <dbReference type="SAM" id="MobiDB-lite"/>
    </source>
</evidence>
<accession>A0A1G4KHU7</accession>